<accession>A0A0U3HAQ2</accession>
<dbReference type="EMBL" id="CP013690">
    <property type="protein sequence ID" value="ALU27964.1"/>
    <property type="molecule type" value="Genomic_DNA"/>
</dbReference>
<evidence type="ECO:0000313" key="1">
    <source>
        <dbReference type="EMBL" id="ALU27964.1"/>
    </source>
</evidence>
<proteinExistence type="predicted"/>
<name>A0A0U3HAQ2_9FLAO</name>
<dbReference type="KEGG" id="mod:AS202_18215"/>
<protein>
    <submittedName>
        <fullName evidence="1">Uncharacterized protein</fullName>
    </submittedName>
</protein>
<dbReference type="AlphaFoldDB" id="A0A0U3HAQ2"/>
<dbReference type="Proteomes" id="UP000069030">
    <property type="component" value="Chromosome"/>
</dbReference>
<organism evidence="1 2">
    <name type="scientific">Myroides odoratimimus</name>
    <dbReference type="NCBI Taxonomy" id="76832"/>
    <lineage>
        <taxon>Bacteria</taxon>
        <taxon>Pseudomonadati</taxon>
        <taxon>Bacteroidota</taxon>
        <taxon>Flavobacteriia</taxon>
        <taxon>Flavobacteriales</taxon>
        <taxon>Flavobacteriaceae</taxon>
        <taxon>Myroides</taxon>
    </lineage>
</organism>
<sequence>MDIILWIIVSVAFIGSIVMFVPSIMSIASPKSSVVGRRYYWLDKVSRVFFISVLFYPLLFLIAVLCYRFFDLKVLPWLFGYVVVSVILFIIWSKLDQLIRR</sequence>
<gene>
    <name evidence="1" type="ORF">AS202_18215</name>
</gene>
<dbReference type="RefSeq" id="WP_006258149.1">
    <property type="nucleotide sequence ID" value="NZ_JACALJ010000022.1"/>
</dbReference>
<evidence type="ECO:0000313" key="2">
    <source>
        <dbReference type="Proteomes" id="UP000069030"/>
    </source>
</evidence>
<reference evidence="1 2" key="1">
    <citation type="journal article" date="2016" name="J. Zhejiang Univ. Sci. B">
        <title>Antibiotic resistance mechanisms of Myroides sp.</title>
        <authorList>
            <person name="Hu S."/>
            <person name="Yuan S."/>
            <person name="Qu H."/>
            <person name="Jiang T."/>
            <person name="Zhou Y."/>
            <person name="Wang M."/>
            <person name="Ming D."/>
        </authorList>
    </citation>
    <scope>NUCLEOTIDE SEQUENCE [LARGE SCALE GENOMIC DNA]</scope>
    <source>
        <strain evidence="1 2">PR63039</strain>
    </source>
</reference>